<organism evidence="1 2">
    <name type="scientific">Pisolithus tinctorius Marx 270</name>
    <dbReference type="NCBI Taxonomy" id="870435"/>
    <lineage>
        <taxon>Eukaryota</taxon>
        <taxon>Fungi</taxon>
        <taxon>Dikarya</taxon>
        <taxon>Basidiomycota</taxon>
        <taxon>Agaricomycotina</taxon>
        <taxon>Agaricomycetes</taxon>
        <taxon>Agaricomycetidae</taxon>
        <taxon>Boletales</taxon>
        <taxon>Sclerodermatineae</taxon>
        <taxon>Pisolithaceae</taxon>
        <taxon>Pisolithus</taxon>
    </lineage>
</organism>
<dbReference type="InParanoid" id="A0A0C3JLD1"/>
<evidence type="ECO:0000313" key="2">
    <source>
        <dbReference type="Proteomes" id="UP000054217"/>
    </source>
</evidence>
<feature type="non-terminal residue" evidence="1">
    <location>
        <position position="92"/>
    </location>
</feature>
<dbReference type="EMBL" id="KN832016">
    <property type="protein sequence ID" value="KIN98361.1"/>
    <property type="molecule type" value="Genomic_DNA"/>
</dbReference>
<evidence type="ECO:0000313" key="1">
    <source>
        <dbReference type="EMBL" id="KIN98361.1"/>
    </source>
</evidence>
<proteinExistence type="predicted"/>
<gene>
    <name evidence="1" type="ORF">M404DRAFT_47544</name>
</gene>
<dbReference type="AlphaFoldDB" id="A0A0C3JLD1"/>
<keyword evidence="2" id="KW-1185">Reference proteome</keyword>
<dbReference type="HOGENOM" id="CLU_2475008_0_0_1"/>
<dbReference type="OrthoDB" id="2618291at2759"/>
<dbReference type="Proteomes" id="UP000054217">
    <property type="component" value="Unassembled WGS sequence"/>
</dbReference>
<accession>A0A0C3JLD1</accession>
<sequence length="92" mass="10165">ISQRTYVDLLVDCFELSDANAVSTPMEPGTILSSNQSPSTPHLVAEMKNVPYNRYNKEIVRSFAWATLGSCPDISFPTSILSQFLQNLGCTH</sequence>
<protein>
    <submittedName>
        <fullName evidence="1">Uncharacterized protein</fullName>
    </submittedName>
</protein>
<feature type="non-terminal residue" evidence="1">
    <location>
        <position position="1"/>
    </location>
</feature>
<dbReference type="STRING" id="870435.A0A0C3JLD1"/>
<reference evidence="1 2" key="1">
    <citation type="submission" date="2014-04" db="EMBL/GenBank/DDBJ databases">
        <authorList>
            <consortium name="DOE Joint Genome Institute"/>
            <person name="Kuo A."/>
            <person name="Kohler A."/>
            <person name="Costa M.D."/>
            <person name="Nagy L.G."/>
            <person name="Floudas D."/>
            <person name="Copeland A."/>
            <person name="Barry K.W."/>
            <person name="Cichocki N."/>
            <person name="Veneault-Fourrey C."/>
            <person name="LaButti K."/>
            <person name="Lindquist E.A."/>
            <person name="Lipzen A."/>
            <person name="Lundell T."/>
            <person name="Morin E."/>
            <person name="Murat C."/>
            <person name="Sun H."/>
            <person name="Tunlid A."/>
            <person name="Henrissat B."/>
            <person name="Grigoriev I.V."/>
            <person name="Hibbett D.S."/>
            <person name="Martin F."/>
            <person name="Nordberg H.P."/>
            <person name="Cantor M.N."/>
            <person name="Hua S.X."/>
        </authorList>
    </citation>
    <scope>NUCLEOTIDE SEQUENCE [LARGE SCALE GENOMIC DNA]</scope>
    <source>
        <strain evidence="1 2">Marx 270</strain>
    </source>
</reference>
<name>A0A0C3JLD1_PISTI</name>
<reference evidence="2" key="2">
    <citation type="submission" date="2015-01" db="EMBL/GenBank/DDBJ databases">
        <title>Evolutionary Origins and Diversification of the Mycorrhizal Mutualists.</title>
        <authorList>
            <consortium name="DOE Joint Genome Institute"/>
            <consortium name="Mycorrhizal Genomics Consortium"/>
            <person name="Kohler A."/>
            <person name="Kuo A."/>
            <person name="Nagy L.G."/>
            <person name="Floudas D."/>
            <person name="Copeland A."/>
            <person name="Barry K.W."/>
            <person name="Cichocki N."/>
            <person name="Veneault-Fourrey C."/>
            <person name="LaButti K."/>
            <person name="Lindquist E.A."/>
            <person name="Lipzen A."/>
            <person name="Lundell T."/>
            <person name="Morin E."/>
            <person name="Murat C."/>
            <person name="Riley R."/>
            <person name="Ohm R."/>
            <person name="Sun H."/>
            <person name="Tunlid A."/>
            <person name="Henrissat B."/>
            <person name="Grigoriev I.V."/>
            <person name="Hibbett D.S."/>
            <person name="Martin F."/>
        </authorList>
    </citation>
    <scope>NUCLEOTIDE SEQUENCE [LARGE SCALE GENOMIC DNA]</scope>
    <source>
        <strain evidence="2">Marx 270</strain>
    </source>
</reference>